<dbReference type="InterPro" id="IPR035892">
    <property type="entry name" value="C2_domain_sf"/>
</dbReference>
<keyword evidence="4" id="KW-1185">Reference proteome</keyword>
<dbReference type="Proteomes" id="UP001153292">
    <property type="component" value="Chromosome 14"/>
</dbReference>
<keyword evidence="1" id="KW-0175">Coiled coil</keyword>
<dbReference type="EMBL" id="OU963907">
    <property type="protein sequence ID" value="CAH2982236.1"/>
    <property type="molecule type" value="Genomic_DNA"/>
</dbReference>
<feature type="coiled-coil region" evidence="1">
    <location>
        <begin position="520"/>
        <end position="574"/>
    </location>
</feature>
<dbReference type="Pfam" id="PF12416">
    <property type="entry name" value="DUF3668"/>
    <property type="match status" value="1"/>
</dbReference>
<sequence>MDELRGPNVQIVLHLKEGLGFGFLRTPFVVSGSLNGYMLETDPVVPTHAPVFDAELVWEADKRRFRSLRVQNVPVKVEVYATGTQGRKDKLGYLLLSLLSAQPCPSNKINDRNELRMFHSNEVAYLSTGDKMNTAAGRTVLLSLEEYMKESKKTVASPDLQPRLICDEGLIEIGAGKQLYILSLVIGAVENLDMLLSEKVTENNPVDCYVSYSVFTHDIMTDRVRARSEATMVQFNQRTSLRLRGDLNALSRYFADCPHLVARVCARDQDIGICSMDLRKLVPTEDLSVFTGQFCNTDNALSIHERCYILRCDGATSQDARRPYVDIEMSLKYLGMKNDIVQKPPIYAARSVTGLEGDRQGTEEISATLAYNGGSCTDVRRDTHTRAYTDIDARNTARYKNAAGDPIIQSNEIAELIKKMYESFTLNQEKLLASRLRPTTSDMQVQCDPERRDACAHVETTGEDGGNELERDGEQLDKGSGRIKIDTIPVKLETSKSDTYIQSTEKVKRAMTPRERDEIMQRVVDELEDWKEKQQELYKLQLKRKEEYHLELLAKEWEKQRIELESKLRRGVEQCRTLASDLARATEDFRLRGYRNTHREHKLLEAKKALEAHYTAKYQELREASQKMEDDMNHQLKIKDMRIEELELKVLSMEKQVDVLKNNFKNIEKEAESKYSGLTKDQTASLIQELRCLEEKLDSAMQSKAFFKEQWGRAVRELHLTKLGTRRQMLTQLQHERRQLHDMGLDTVTDQEENVANQNNVDIKKLKDDFYVDILANTPALDSHSIISTTGPVGMDIYDEINKCTDKSPVNDKLSSLISQREQLSRQPTPDPALMRHLSAEIRAMLLNCTT</sequence>
<dbReference type="InterPro" id="IPR022136">
    <property type="entry name" value="DUF3668"/>
</dbReference>
<dbReference type="Gene3D" id="2.60.40.150">
    <property type="entry name" value="C2 domain"/>
    <property type="match status" value="1"/>
</dbReference>
<proteinExistence type="predicted"/>
<organism evidence="3 4">
    <name type="scientific">Chilo suppressalis</name>
    <name type="common">Asiatic rice borer moth</name>
    <dbReference type="NCBI Taxonomy" id="168631"/>
    <lineage>
        <taxon>Eukaryota</taxon>
        <taxon>Metazoa</taxon>
        <taxon>Ecdysozoa</taxon>
        <taxon>Arthropoda</taxon>
        <taxon>Hexapoda</taxon>
        <taxon>Insecta</taxon>
        <taxon>Pterygota</taxon>
        <taxon>Neoptera</taxon>
        <taxon>Endopterygota</taxon>
        <taxon>Lepidoptera</taxon>
        <taxon>Glossata</taxon>
        <taxon>Ditrysia</taxon>
        <taxon>Pyraloidea</taxon>
        <taxon>Crambidae</taxon>
        <taxon>Crambinae</taxon>
        <taxon>Chilo</taxon>
    </lineage>
</organism>
<dbReference type="PANTHER" id="PTHR21574">
    <property type="entry name" value="CENTROSOMAL PROTEIN OF 120 KDA"/>
    <property type="match status" value="1"/>
</dbReference>
<reference evidence="3" key="1">
    <citation type="submission" date="2021-12" db="EMBL/GenBank/DDBJ databases">
        <authorList>
            <person name="King R."/>
        </authorList>
    </citation>
    <scope>NUCLEOTIDE SEQUENCE</scope>
</reference>
<gene>
    <name evidence="3" type="ORF">CHILSU_LOCUS2686</name>
</gene>
<dbReference type="InterPro" id="IPR039893">
    <property type="entry name" value="CEP120-like"/>
</dbReference>
<feature type="coiled-coil region" evidence="1">
    <location>
        <begin position="636"/>
        <end position="710"/>
    </location>
</feature>
<evidence type="ECO:0000313" key="4">
    <source>
        <dbReference type="Proteomes" id="UP001153292"/>
    </source>
</evidence>
<evidence type="ECO:0000313" key="3">
    <source>
        <dbReference type="EMBL" id="CAH2982236.1"/>
    </source>
</evidence>
<feature type="domain" description="DUF3668" evidence="2">
    <location>
        <begin position="160"/>
        <end position="332"/>
    </location>
</feature>
<name>A0ABN8L292_CHISP</name>
<evidence type="ECO:0000256" key="1">
    <source>
        <dbReference type="SAM" id="Coils"/>
    </source>
</evidence>
<protein>
    <recommendedName>
        <fullName evidence="2">DUF3668 domain-containing protein</fullName>
    </recommendedName>
</protein>
<dbReference type="PANTHER" id="PTHR21574:SF0">
    <property type="entry name" value="CENTROSOMAL PROTEIN OF 120 KDA"/>
    <property type="match status" value="1"/>
</dbReference>
<accession>A0ABN8L292</accession>
<evidence type="ECO:0000259" key="2">
    <source>
        <dbReference type="Pfam" id="PF12416"/>
    </source>
</evidence>